<dbReference type="EnsemblMetazoa" id="XM_038223138.1">
    <property type="protein sequence ID" value="XP_038079066.1"/>
    <property type="gene ID" value="LOC119746288"/>
</dbReference>
<feature type="compositionally biased region" description="Basic and acidic residues" evidence="7">
    <location>
        <begin position="249"/>
        <end position="262"/>
    </location>
</feature>
<evidence type="ECO:0000256" key="4">
    <source>
        <dbReference type="ARBA" id="ARBA00022737"/>
    </source>
</evidence>
<feature type="region of interest" description="Disordered" evidence="7">
    <location>
        <begin position="367"/>
        <end position="407"/>
    </location>
</feature>
<feature type="compositionally biased region" description="Polar residues" evidence="7">
    <location>
        <begin position="203"/>
        <end position="215"/>
    </location>
</feature>
<feature type="region of interest" description="Disordered" evidence="7">
    <location>
        <begin position="100"/>
        <end position="352"/>
    </location>
</feature>
<name>A0A914BTP7_PATMI</name>
<dbReference type="AlphaFoldDB" id="A0A914BTP7"/>
<keyword evidence="9" id="KW-1185">Reference proteome</keyword>
<keyword evidence="6" id="KW-0493">Microtubule</keyword>
<organism evidence="8 9">
    <name type="scientific">Patiria miniata</name>
    <name type="common">Bat star</name>
    <name type="synonym">Asterina miniata</name>
    <dbReference type="NCBI Taxonomy" id="46514"/>
    <lineage>
        <taxon>Eukaryota</taxon>
        <taxon>Metazoa</taxon>
        <taxon>Echinodermata</taxon>
        <taxon>Eleutherozoa</taxon>
        <taxon>Asterozoa</taxon>
        <taxon>Asteroidea</taxon>
        <taxon>Valvatacea</taxon>
        <taxon>Valvatida</taxon>
        <taxon>Asterinidae</taxon>
        <taxon>Patiria</taxon>
    </lineage>
</organism>
<dbReference type="InterPro" id="IPR027324">
    <property type="entry name" value="MAP2/MAP4/Tau"/>
</dbReference>
<dbReference type="Pfam" id="PF00418">
    <property type="entry name" value="Tubulin-binding"/>
    <property type="match status" value="7"/>
</dbReference>
<evidence type="ECO:0000256" key="3">
    <source>
        <dbReference type="ARBA" id="ARBA00022553"/>
    </source>
</evidence>
<protein>
    <recommendedName>
        <fullName evidence="6">Microtubule-associated protein</fullName>
    </recommendedName>
</protein>
<dbReference type="GO" id="GO:0008017">
    <property type="term" value="F:microtubule binding"/>
    <property type="evidence" value="ECO:0007669"/>
    <property type="project" value="InterPro"/>
</dbReference>
<feature type="compositionally biased region" description="Low complexity" evidence="7">
    <location>
        <begin position="272"/>
        <end position="283"/>
    </location>
</feature>
<comment type="subcellular location">
    <subcellularLocation>
        <location evidence="1 6">Cytoplasm</location>
        <location evidence="1 6">Cytoskeleton</location>
    </subcellularLocation>
</comment>
<proteinExistence type="predicted"/>
<accession>A0A914BTP7</accession>
<dbReference type="GO" id="GO:0005874">
    <property type="term" value="C:microtubule"/>
    <property type="evidence" value="ECO:0007669"/>
    <property type="project" value="UniProtKB-KW"/>
</dbReference>
<keyword evidence="5 6" id="KW-0206">Cytoskeleton</keyword>
<feature type="region of interest" description="Disordered" evidence="7">
    <location>
        <begin position="542"/>
        <end position="615"/>
    </location>
</feature>
<keyword evidence="3" id="KW-0597">Phosphoprotein</keyword>
<evidence type="ECO:0000256" key="1">
    <source>
        <dbReference type="ARBA" id="ARBA00004245"/>
    </source>
</evidence>
<evidence type="ECO:0000256" key="7">
    <source>
        <dbReference type="SAM" id="MobiDB-lite"/>
    </source>
</evidence>
<evidence type="ECO:0000313" key="8">
    <source>
        <dbReference type="EnsemblMetazoa" id="XP_038079066.1"/>
    </source>
</evidence>
<dbReference type="OrthoDB" id="9378527at2759"/>
<dbReference type="PANTHER" id="PTHR11501:SF18">
    <property type="entry name" value="MICROTUBULE-ASSOCIATED PROTEIN"/>
    <property type="match status" value="1"/>
</dbReference>
<dbReference type="InterPro" id="IPR001084">
    <property type="entry name" value="MAP_tubulin-bd_rpt"/>
</dbReference>
<evidence type="ECO:0000256" key="6">
    <source>
        <dbReference type="RuleBase" id="RU000686"/>
    </source>
</evidence>
<dbReference type="GO" id="GO:0043005">
    <property type="term" value="C:neuron projection"/>
    <property type="evidence" value="ECO:0007669"/>
    <property type="project" value="TreeGrafter"/>
</dbReference>
<dbReference type="PANTHER" id="PTHR11501">
    <property type="entry name" value="MICROTUBULE-ASSOCIATED PROTEIN"/>
    <property type="match status" value="1"/>
</dbReference>
<sequence>MLESLASNLGFVVASIPPPTHPPYTYSKMADDTVFLPNDNQAASLSAFEPTPNNNDPEKDAQNGAPDLIQNGGTVSNGHSYPLDANQIVNASLDINGMVVDSQGEPDAAPCEAFKPESLPKEPQGISNRVPSPSQIPPPSPHEKSSPRRSPSPRKGTPTKIPSLKQRPKSVGSYEETVKPRSPKGKTSPRPNSCVIKSDTARIDSQQDNYTTSGGNVKILESKVNMSGVKPRTVTHTSHKPGGGNVKIFDQKVDYSHVKARSDVGSGKSSPRRSTSSEPTSPRVKTAPTTLPNTKSVQSKIGSKDNLKHTPGGGKVKIQTEKVDFSTVQSRCGSMDNSKHRPGGGNVKKQADCDRNKKTTFVIYMTLVKRDRQNKSPTPTPPLAEVDGRKTKSAGPGPKKLQRPYKKILDQKVDFTSKVQSKVGSMEKASHTPAGGQVKLVSERLDFDKRARSKVGSLDNVRHSPGGGTVKIESKKLDFSKTTSKIGSKDNIKHQPQGGNKKIVNEKLEFKAESKIGSKDNIKHQAGGGNVKITTEKVDFSAKASSKIGSKDNMDHKPGGGHVKIVDEKLVFKETAAPKTDTGAKEPRSPGAGSQSRSSRGSRASEGSQEGVSVE</sequence>
<dbReference type="PROSITE" id="PS51491">
    <property type="entry name" value="TAU_MAP_2"/>
    <property type="match status" value="7"/>
</dbReference>
<feature type="region of interest" description="Disordered" evidence="7">
    <location>
        <begin position="422"/>
        <end position="441"/>
    </location>
</feature>
<keyword evidence="2 6" id="KW-0963">Cytoplasm</keyword>
<dbReference type="RefSeq" id="XP_038079066.1">
    <property type="nucleotide sequence ID" value="XM_038223138.1"/>
</dbReference>
<dbReference type="GO" id="GO:0000226">
    <property type="term" value="P:microtubule cytoskeleton organization"/>
    <property type="evidence" value="ECO:0007669"/>
    <property type="project" value="TreeGrafter"/>
</dbReference>
<feature type="compositionally biased region" description="Basic and acidic residues" evidence="7">
    <location>
        <begin position="549"/>
        <end position="572"/>
    </location>
</feature>
<dbReference type="GeneID" id="119746288"/>
<feature type="compositionally biased region" description="Polar residues" evidence="7">
    <location>
        <begin position="326"/>
        <end position="336"/>
    </location>
</feature>
<dbReference type="PROSITE" id="PS00229">
    <property type="entry name" value="TAU_MAP_1"/>
    <property type="match status" value="5"/>
</dbReference>
<dbReference type="Proteomes" id="UP000887568">
    <property type="component" value="Unplaced"/>
</dbReference>
<evidence type="ECO:0000256" key="2">
    <source>
        <dbReference type="ARBA" id="ARBA00022490"/>
    </source>
</evidence>
<feature type="region of interest" description="Disordered" evidence="7">
    <location>
        <begin position="44"/>
        <end position="81"/>
    </location>
</feature>
<keyword evidence="4" id="KW-0677">Repeat</keyword>
<feature type="compositionally biased region" description="Low complexity" evidence="7">
    <location>
        <begin position="589"/>
        <end position="615"/>
    </location>
</feature>
<evidence type="ECO:0000313" key="9">
    <source>
        <dbReference type="Proteomes" id="UP000887568"/>
    </source>
</evidence>
<dbReference type="GO" id="GO:0031175">
    <property type="term" value="P:neuron projection development"/>
    <property type="evidence" value="ECO:0007669"/>
    <property type="project" value="TreeGrafter"/>
</dbReference>
<reference evidence="8" key="1">
    <citation type="submission" date="2022-11" db="UniProtKB">
        <authorList>
            <consortium name="EnsemblMetazoa"/>
        </authorList>
    </citation>
    <scope>IDENTIFICATION</scope>
</reference>
<evidence type="ECO:0000256" key="5">
    <source>
        <dbReference type="ARBA" id="ARBA00023212"/>
    </source>
</evidence>
<feature type="compositionally biased region" description="Polar residues" evidence="7">
    <location>
        <begin position="287"/>
        <end position="301"/>
    </location>
</feature>